<evidence type="ECO:0000313" key="2">
    <source>
        <dbReference type="Proteomes" id="UP000554520"/>
    </source>
</evidence>
<reference evidence="1 2" key="1">
    <citation type="submission" date="2020-08" db="EMBL/GenBank/DDBJ databases">
        <title>Genomic Encyclopedia of Type Strains, Phase III (KMG-III): the genomes of soil and plant-associated and newly described type strains.</title>
        <authorList>
            <person name="Whitman W."/>
        </authorList>
    </citation>
    <scope>NUCLEOTIDE SEQUENCE [LARGE SCALE GENOMIC DNA]</scope>
    <source>
        <strain evidence="1 2">CECT 7015</strain>
    </source>
</reference>
<gene>
    <name evidence="1" type="ORF">FHS21_006269</name>
</gene>
<dbReference type="Proteomes" id="UP000554520">
    <property type="component" value="Unassembled WGS sequence"/>
</dbReference>
<organism evidence="1 2">
    <name type="scientific">Phyllobacterium trifolii</name>
    <dbReference type="NCBI Taxonomy" id="300193"/>
    <lineage>
        <taxon>Bacteria</taxon>
        <taxon>Pseudomonadati</taxon>
        <taxon>Pseudomonadota</taxon>
        <taxon>Alphaproteobacteria</taxon>
        <taxon>Hyphomicrobiales</taxon>
        <taxon>Phyllobacteriaceae</taxon>
        <taxon>Phyllobacterium</taxon>
    </lineage>
</organism>
<accession>A0A839UM88</accession>
<proteinExistence type="predicted"/>
<evidence type="ECO:0000313" key="1">
    <source>
        <dbReference type="EMBL" id="MBB3149812.1"/>
    </source>
</evidence>
<sequence length="49" mass="5445">MGPLHNKNQVVVTTKTFFVDKYFRTGWGATRSSVSGLCLIGSLGSIRQW</sequence>
<dbReference type="AlphaFoldDB" id="A0A839UM88"/>
<dbReference type="EMBL" id="JACHXN010000044">
    <property type="protein sequence ID" value="MBB3149812.1"/>
    <property type="molecule type" value="Genomic_DNA"/>
</dbReference>
<protein>
    <submittedName>
        <fullName evidence="1">Uncharacterized protein</fullName>
    </submittedName>
</protein>
<name>A0A839UM88_9HYPH</name>
<keyword evidence="2" id="KW-1185">Reference proteome</keyword>
<comment type="caution">
    <text evidence="1">The sequence shown here is derived from an EMBL/GenBank/DDBJ whole genome shotgun (WGS) entry which is preliminary data.</text>
</comment>